<dbReference type="OrthoDB" id="5987900at2759"/>
<feature type="compositionally biased region" description="Low complexity" evidence="1">
    <location>
        <begin position="1"/>
        <end position="16"/>
    </location>
</feature>
<comment type="caution">
    <text evidence="2">The sequence shown here is derived from an EMBL/GenBank/DDBJ whole genome shotgun (WGS) entry which is preliminary data.</text>
</comment>
<sequence length="124" mass="14051">MDTESVSDSSSNSSANPSPPLSQLPSKKKAREYSNYFHPGMTQSSCEVVVLAMLNKNSIRDVQVEKHLRPLKKLFNLTLLRGQDKYTYVRAIANALYTHQYISFKEAADLTNLTREDIDILRSL</sequence>
<accession>A0A9X0CUH5</accession>
<reference evidence="2" key="1">
    <citation type="submission" date="2023-01" db="EMBL/GenBank/DDBJ databases">
        <title>Genome assembly of the deep-sea coral Lophelia pertusa.</title>
        <authorList>
            <person name="Herrera S."/>
            <person name="Cordes E."/>
        </authorList>
    </citation>
    <scope>NUCLEOTIDE SEQUENCE</scope>
    <source>
        <strain evidence="2">USNM1676648</strain>
        <tissue evidence="2">Polyp</tissue>
    </source>
</reference>
<protein>
    <submittedName>
        <fullName evidence="2">Uncharacterized protein</fullName>
    </submittedName>
</protein>
<feature type="region of interest" description="Disordered" evidence="1">
    <location>
        <begin position="1"/>
        <end position="29"/>
    </location>
</feature>
<keyword evidence="3" id="KW-1185">Reference proteome</keyword>
<evidence type="ECO:0000313" key="2">
    <source>
        <dbReference type="EMBL" id="KAJ7376080.1"/>
    </source>
</evidence>
<gene>
    <name evidence="2" type="ORF">OS493_037086</name>
</gene>
<evidence type="ECO:0000256" key="1">
    <source>
        <dbReference type="SAM" id="MobiDB-lite"/>
    </source>
</evidence>
<dbReference type="AlphaFoldDB" id="A0A9X0CUH5"/>
<evidence type="ECO:0000313" key="3">
    <source>
        <dbReference type="Proteomes" id="UP001163046"/>
    </source>
</evidence>
<name>A0A9X0CUH5_9CNID</name>
<proteinExistence type="predicted"/>
<dbReference type="EMBL" id="MU826416">
    <property type="protein sequence ID" value="KAJ7376080.1"/>
    <property type="molecule type" value="Genomic_DNA"/>
</dbReference>
<organism evidence="2 3">
    <name type="scientific">Desmophyllum pertusum</name>
    <dbReference type="NCBI Taxonomy" id="174260"/>
    <lineage>
        <taxon>Eukaryota</taxon>
        <taxon>Metazoa</taxon>
        <taxon>Cnidaria</taxon>
        <taxon>Anthozoa</taxon>
        <taxon>Hexacorallia</taxon>
        <taxon>Scleractinia</taxon>
        <taxon>Caryophylliina</taxon>
        <taxon>Caryophylliidae</taxon>
        <taxon>Desmophyllum</taxon>
    </lineage>
</organism>
<dbReference type="Proteomes" id="UP001163046">
    <property type="component" value="Unassembled WGS sequence"/>
</dbReference>